<dbReference type="Pfam" id="PF09763">
    <property type="entry name" value="Sec3_CC"/>
    <property type="match status" value="1"/>
</dbReference>
<dbReference type="Pfam" id="PF20654">
    <property type="entry name" value="Sec3_C-term"/>
    <property type="match status" value="1"/>
</dbReference>
<dbReference type="GO" id="GO:0005886">
    <property type="term" value="C:plasma membrane"/>
    <property type="evidence" value="ECO:0007669"/>
    <property type="project" value="TreeGrafter"/>
</dbReference>
<name>A0A4P9YGY0_ROZAC</name>
<proteinExistence type="inferred from homology"/>
<dbReference type="Gene3D" id="2.30.29.90">
    <property type="match status" value="1"/>
</dbReference>
<evidence type="ECO:0000256" key="3">
    <source>
        <dbReference type="ARBA" id="ARBA00022483"/>
    </source>
</evidence>
<dbReference type="EMBL" id="ML005368">
    <property type="protein sequence ID" value="RKP18787.1"/>
    <property type="molecule type" value="Genomic_DNA"/>
</dbReference>
<evidence type="ECO:0000259" key="6">
    <source>
        <dbReference type="Pfam" id="PF20654"/>
    </source>
</evidence>
<reference evidence="8" key="1">
    <citation type="journal article" date="2018" name="Nat. Microbiol.">
        <title>Leveraging single-cell genomics to expand the fungal tree of life.</title>
        <authorList>
            <person name="Ahrendt S.R."/>
            <person name="Quandt C.A."/>
            <person name="Ciobanu D."/>
            <person name="Clum A."/>
            <person name="Salamov A."/>
            <person name="Andreopoulos B."/>
            <person name="Cheng J.F."/>
            <person name="Woyke T."/>
            <person name="Pelin A."/>
            <person name="Henrissat B."/>
            <person name="Reynolds N.K."/>
            <person name="Benny G.L."/>
            <person name="Smith M.E."/>
            <person name="James T.Y."/>
            <person name="Grigoriev I.V."/>
        </authorList>
    </citation>
    <scope>NUCLEOTIDE SEQUENCE [LARGE SCALE GENOMIC DNA]</scope>
    <source>
        <strain evidence="8">CSF55</strain>
    </source>
</reference>
<dbReference type="GO" id="GO:0005546">
    <property type="term" value="F:phosphatidylinositol-4,5-bisphosphate binding"/>
    <property type="evidence" value="ECO:0007669"/>
    <property type="project" value="TreeGrafter"/>
</dbReference>
<dbReference type="GO" id="GO:0000145">
    <property type="term" value="C:exocyst"/>
    <property type="evidence" value="ECO:0007669"/>
    <property type="project" value="InterPro"/>
</dbReference>
<dbReference type="GO" id="GO:0006887">
    <property type="term" value="P:exocytosis"/>
    <property type="evidence" value="ECO:0007669"/>
    <property type="project" value="UniProtKB-KW"/>
</dbReference>
<comment type="similarity">
    <text evidence="1">Belongs to the SEC3 family.</text>
</comment>
<feature type="domain" description="Exocyst complex component Sec3 coiled-coil" evidence="5">
    <location>
        <begin position="168"/>
        <end position="296"/>
    </location>
</feature>
<dbReference type="PANTHER" id="PTHR16092:SF14">
    <property type="entry name" value="EXOCYST COMPLEX COMPONENT 1 ISOFORM X1"/>
    <property type="match status" value="1"/>
</dbReference>
<dbReference type="InterPro" id="IPR048628">
    <property type="entry name" value="Sec3_C"/>
</dbReference>
<evidence type="ECO:0000256" key="1">
    <source>
        <dbReference type="ARBA" id="ARBA00006518"/>
    </source>
</evidence>
<dbReference type="GO" id="GO:0006893">
    <property type="term" value="P:Golgi to plasma membrane transport"/>
    <property type="evidence" value="ECO:0007669"/>
    <property type="project" value="TreeGrafter"/>
</dbReference>
<keyword evidence="2" id="KW-0813">Transport</keyword>
<keyword evidence="3" id="KW-0268">Exocytosis</keyword>
<protein>
    <submittedName>
        <fullName evidence="7">Uncharacterized protein</fullName>
    </submittedName>
</protein>
<gene>
    <name evidence="7" type="ORF">ROZALSC1DRAFT_29563</name>
</gene>
<evidence type="ECO:0000256" key="2">
    <source>
        <dbReference type="ARBA" id="ARBA00022448"/>
    </source>
</evidence>
<keyword evidence="4" id="KW-0175">Coiled coil</keyword>
<sequence>MTVTQDDLEKELFPGVNSTYGTKNEYLIWSSTVVEDNSSITAETNPFEATKYKRNLCLTKTNTMKLNKVKQLSDKTLTIMKSWKIDELKGITLLQTFQNYMKNTKLVLNNITEKEVIDIVKQNAKEKAGSKIIKEESKEMNNYSKEEDKFDIQKLFESFNWEVNDPAELEDILESELKALEAANVYALLEGERKNKEIMSHIDSGLVEMDTIDSMLNTYATQLNLISEEIQQIETLNKGLQIHIANQQKLDMVLDDFLLKLYIPDDILTSLENESLETDQGILNLEETTIVLRDTLNTTFASGLQGLAAVTERMELYRTSAFQFSNRLFDCLKRHIKTLIDQAMQEKRFSKKGQLRMLAHDFAYEKFSKYRRLILWLRDIEPRRHLDLQVLYQSEFNTLYKKEVRDLLEALRVYHLSKREDDEACIFGSMSALRSSTHSKGSKKLDSNSFNSDLGVEKPIEIGPEDKVPLDIALKLVFNCIFPIILKERNFCINLFHAESDNNIAIRNEELKSIKASKRVNSLLEGLFEGTKADIDSFIDSCLKIDNTFCISMLVEVENEIKKEKGVDLITEILESIKAKLISSYDKFLDEQVSAIENVKFDAKKRSGILHTIRVFPLYVDRMESILGKSNESSRELVNKSYERFGKAIFVHLEAVVKSIDSFEEKEQLNIHILNIENHHHLFTRLRASSKAYSIEKFVKDSKAIYDQHLSIYCKTLIKKNIGKLIEFFDGVNDVVRLNSAEEVTFHVNYNKANAKKVISQYPLKLLENLYKKVDKHFSDDEGLIPVVWRHIQDELLTKYKTMSDLISRCYPDSDLSLNFSISDILNIFTELATK</sequence>
<dbReference type="AlphaFoldDB" id="A0A4P9YGY0"/>
<dbReference type="InterPro" id="IPR019160">
    <property type="entry name" value="Sec3_CC"/>
</dbReference>
<evidence type="ECO:0000259" key="5">
    <source>
        <dbReference type="Pfam" id="PF09763"/>
    </source>
</evidence>
<dbReference type="PANTHER" id="PTHR16092">
    <property type="entry name" value="SEC3/SYNTAXIN-RELATED"/>
    <property type="match status" value="1"/>
</dbReference>
<evidence type="ECO:0000256" key="4">
    <source>
        <dbReference type="ARBA" id="ARBA00023054"/>
    </source>
</evidence>
<evidence type="ECO:0000313" key="8">
    <source>
        <dbReference type="Proteomes" id="UP000281549"/>
    </source>
</evidence>
<organism evidence="7 8">
    <name type="scientific">Rozella allomycis (strain CSF55)</name>
    <dbReference type="NCBI Taxonomy" id="988480"/>
    <lineage>
        <taxon>Eukaryota</taxon>
        <taxon>Fungi</taxon>
        <taxon>Fungi incertae sedis</taxon>
        <taxon>Cryptomycota</taxon>
        <taxon>Cryptomycota incertae sedis</taxon>
        <taxon>Rozella</taxon>
    </lineage>
</organism>
<feature type="domain" description="Exocyst complex component Sec3 C-terminal" evidence="6">
    <location>
        <begin position="515"/>
        <end position="813"/>
    </location>
</feature>
<evidence type="ECO:0000313" key="7">
    <source>
        <dbReference type="EMBL" id="RKP18787.1"/>
    </source>
</evidence>
<accession>A0A4P9YGY0</accession>
<dbReference type="Proteomes" id="UP000281549">
    <property type="component" value="Unassembled WGS sequence"/>
</dbReference>